<name>A0A2B4R4K6_STYPI</name>
<dbReference type="EMBL" id="LSMT01002532">
    <property type="protein sequence ID" value="PFX11430.1"/>
    <property type="molecule type" value="Genomic_DNA"/>
</dbReference>
<dbReference type="Proteomes" id="UP000225706">
    <property type="component" value="Unassembled WGS sequence"/>
</dbReference>
<feature type="region of interest" description="Disordered" evidence="1">
    <location>
        <begin position="1"/>
        <end position="53"/>
    </location>
</feature>
<accession>A0A2B4R4K6</accession>
<keyword evidence="2" id="KW-0812">Transmembrane</keyword>
<sequence>VAFNLSDGLANKEDHSNKDGKDSRSKDGEERIKIANEENTETNSPLPTGENSKANNKKIWIAVSLGLSGVVPIAIVVLVLRCRRNCKKETTESRRHPPEQPSESAFCSPLHDYEYVHYPCLVNGLRTPITATINGLNPVVTYEGTPLNERTLTRSAETSELRLPDQRLLTQTSSPTPGGTTRIRPYPSDQLDRCARVEDVDPQTEDFEYDYARVEIDPVKMRNIFRILGGNDAVDNIPNTCMEITIGDLSNTAFTPKPIVRKSSPSLSCRSDCDTCTYEIVAERKSGCCLRGNECLKPQNLRPPASYESLSGSRPEEYEEMGKRRSVMMVEDHESAEIEEDNGHEYYVFKAVAESDEGTGSSFSGLSILKS</sequence>
<evidence type="ECO:0000313" key="4">
    <source>
        <dbReference type="Proteomes" id="UP000225706"/>
    </source>
</evidence>
<evidence type="ECO:0000256" key="2">
    <source>
        <dbReference type="SAM" id="Phobius"/>
    </source>
</evidence>
<comment type="caution">
    <text evidence="3">The sequence shown here is derived from an EMBL/GenBank/DDBJ whole genome shotgun (WGS) entry which is preliminary data.</text>
</comment>
<proteinExistence type="predicted"/>
<feature type="compositionally biased region" description="Basic and acidic residues" evidence="1">
    <location>
        <begin position="10"/>
        <end position="36"/>
    </location>
</feature>
<feature type="compositionally biased region" description="Polar residues" evidence="1">
    <location>
        <begin position="41"/>
        <end position="53"/>
    </location>
</feature>
<feature type="non-terminal residue" evidence="3">
    <location>
        <position position="1"/>
    </location>
</feature>
<reference evidence="4" key="1">
    <citation type="journal article" date="2017" name="bioRxiv">
        <title>Comparative analysis of the genomes of Stylophora pistillata and Acropora digitifera provides evidence for extensive differences between species of corals.</title>
        <authorList>
            <person name="Voolstra C.R."/>
            <person name="Li Y."/>
            <person name="Liew Y.J."/>
            <person name="Baumgarten S."/>
            <person name="Zoccola D."/>
            <person name="Flot J.-F."/>
            <person name="Tambutte S."/>
            <person name="Allemand D."/>
            <person name="Aranda M."/>
        </authorList>
    </citation>
    <scope>NUCLEOTIDE SEQUENCE [LARGE SCALE GENOMIC DNA]</scope>
</reference>
<feature type="region of interest" description="Disordered" evidence="1">
    <location>
        <begin position="169"/>
        <end position="188"/>
    </location>
</feature>
<protein>
    <submittedName>
        <fullName evidence="3">Uncharacterized protein</fullName>
    </submittedName>
</protein>
<keyword evidence="2" id="KW-0472">Membrane</keyword>
<gene>
    <name evidence="3" type="ORF">AWC38_SpisGene24843</name>
</gene>
<dbReference type="AlphaFoldDB" id="A0A2B4R4K6"/>
<organism evidence="3 4">
    <name type="scientific">Stylophora pistillata</name>
    <name type="common">Smooth cauliflower coral</name>
    <dbReference type="NCBI Taxonomy" id="50429"/>
    <lineage>
        <taxon>Eukaryota</taxon>
        <taxon>Metazoa</taxon>
        <taxon>Cnidaria</taxon>
        <taxon>Anthozoa</taxon>
        <taxon>Hexacorallia</taxon>
        <taxon>Scleractinia</taxon>
        <taxon>Astrocoeniina</taxon>
        <taxon>Pocilloporidae</taxon>
        <taxon>Stylophora</taxon>
    </lineage>
</organism>
<evidence type="ECO:0000313" key="3">
    <source>
        <dbReference type="EMBL" id="PFX11430.1"/>
    </source>
</evidence>
<dbReference type="OrthoDB" id="5986716at2759"/>
<feature type="transmembrane region" description="Helical" evidence="2">
    <location>
        <begin position="59"/>
        <end position="80"/>
    </location>
</feature>
<keyword evidence="4" id="KW-1185">Reference proteome</keyword>
<evidence type="ECO:0000256" key="1">
    <source>
        <dbReference type="SAM" id="MobiDB-lite"/>
    </source>
</evidence>
<feature type="compositionally biased region" description="Low complexity" evidence="1">
    <location>
        <begin position="172"/>
        <end position="181"/>
    </location>
</feature>
<keyword evidence="2" id="KW-1133">Transmembrane helix</keyword>